<proteinExistence type="predicted"/>
<keyword evidence="3" id="KW-1185">Reference proteome</keyword>
<feature type="region of interest" description="Disordered" evidence="1">
    <location>
        <begin position="1"/>
        <end position="228"/>
    </location>
</feature>
<feature type="compositionally biased region" description="Polar residues" evidence="1">
    <location>
        <begin position="403"/>
        <end position="421"/>
    </location>
</feature>
<accession>A0A1M2W0T0</accession>
<feature type="compositionally biased region" description="Polar residues" evidence="1">
    <location>
        <begin position="146"/>
        <end position="156"/>
    </location>
</feature>
<dbReference type="AlphaFoldDB" id="A0A1M2W0T0"/>
<feature type="compositionally biased region" description="Polar residues" evidence="1">
    <location>
        <begin position="273"/>
        <end position="288"/>
    </location>
</feature>
<reference evidence="2 3" key="1">
    <citation type="submission" date="2016-10" db="EMBL/GenBank/DDBJ databases">
        <title>Genome sequence of the basidiomycete white-rot fungus Trametes pubescens.</title>
        <authorList>
            <person name="Makela M.R."/>
            <person name="Granchi Z."/>
            <person name="Peng M."/>
            <person name="De Vries R.P."/>
            <person name="Grigoriev I."/>
            <person name="Riley R."/>
            <person name="Hilden K."/>
        </authorList>
    </citation>
    <scope>NUCLEOTIDE SEQUENCE [LARGE SCALE GENOMIC DNA]</scope>
    <source>
        <strain evidence="2 3">FBCC735</strain>
    </source>
</reference>
<feature type="region of interest" description="Disordered" evidence="1">
    <location>
        <begin position="252"/>
        <end position="318"/>
    </location>
</feature>
<dbReference type="EMBL" id="MNAD01000413">
    <property type="protein sequence ID" value="OJT13372.1"/>
    <property type="molecule type" value="Genomic_DNA"/>
</dbReference>
<sequence length="439" mass="47420">MSFSVSGGQLPLTAFFGGRSVQKRKSTEPRVAATHKDPSESRRDAGPSTKRKRQKENHTPRASSSRKAGSSQSTSSRVQGETVAIDLTRDSVEQDNDFHLHEDDSSHHSPNVRAIAPTSSELPPTQELSIPGNSQKHADVPYTPVDQMTQVVPSSQSHEREMRMSDVIPPMSDIYKTSSSPLRRNSLPVSPLLPDSDEGVQPPSGYFAMGQSSPHFVQSSQSQSEHDLTSSWAEMLGIRQAALARAVQGDTIDLSLSSPPRPAESQDYDAQDEYSQSQDANSQPSTFASPDPRTSPLHVASQYTDASSSSLPPYPQTPTQFREFLSMFDGRDEFGNELPVADGAVGHTAGRSRSVSPLPASRQIARLDGPSSESSPASHAHGSPHPEQGDVEDGQDMLDVVMESSQSQSYTGDSDYSSASSFPHEVPSAVRNFVGMFPD</sequence>
<dbReference type="OrthoDB" id="2804766at2759"/>
<organism evidence="2 3">
    <name type="scientific">Trametes pubescens</name>
    <name type="common">White-rot fungus</name>
    <dbReference type="NCBI Taxonomy" id="154538"/>
    <lineage>
        <taxon>Eukaryota</taxon>
        <taxon>Fungi</taxon>
        <taxon>Dikarya</taxon>
        <taxon>Basidiomycota</taxon>
        <taxon>Agaricomycotina</taxon>
        <taxon>Agaricomycetes</taxon>
        <taxon>Polyporales</taxon>
        <taxon>Polyporaceae</taxon>
        <taxon>Trametes</taxon>
    </lineage>
</organism>
<evidence type="ECO:0000313" key="3">
    <source>
        <dbReference type="Proteomes" id="UP000184267"/>
    </source>
</evidence>
<comment type="caution">
    <text evidence="2">The sequence shown here is derived from an EMBL/GenBank/DDBJ whole genome shotgun (WGS) entry which is preliminary data.</text>
</comment>
<feature type="compositionally biased region" description="Low complexity" evidence="1">
    <location>
        <begin position="369"/>
        <end position="386"/>
    </location>
</feature>
<gene>
    <name evidence="2" type="ORF">TRAPUB_10138</name>
</gene>
<evidence type="ECO:0000256" key="1">
    <source>
        <dbReference type="SAM" id="MobiDB-lite"/>
    </source>
</evidence>
<feature type="compositionally biased region" description="Polar residues" evidence="1">
    <location>
        <begin position="117"/>
        <end position="135"/>
    </location>
</feature>
<feature type="compositionally biased region" description="Polar residues" evidence="1">
    <location>
        <begin position="301"/>
        <end position="311"/>
    </location>
</feature>
<protein>
    <submittedName>
        <fullName evidence="2">Uncharacterized protein</fullName>
    </submittedName>
</protein>
<feature type="region of interest" description="Disordered" evidence="1">
    <location>
        <begin position="339"/>
        <end position="425"/>
    </location>
</feature>
<feature type="compositionally biased region" description="Low complexity" evidence="1">
    <location>
        <begin position="63"/>
        <end position="76"/>
    </location>
</feature>
<feature type="compositionally biased region" description="Basic and acidic residues" evidence="1">
    <location>
        <begin position="34"/>
        <end position="45"/>
    </location>
</feature>
<feature type="compositionally biased region" description="Basic and acidic residues" evidence="1">
    <location>
        <begin position="87"/>
        <end position="107"/>
    </location>
</feature>
<evidence type="ECO:0000313" key="2">
    <source>
        <dbReference type="EMBL" id="OJT13372.1"/>
    </source>
</evidence>
<name>A0A1M2W0T0_TRAPU</name>
<dbReference type="OMA" id="ENHTPRA"/>
<feature type="compositionally biased region" description="Polar residues" evidence="1">
    <location>
        <begin position="210"/>
        <end position="223"/>
    </location>
</feature>
<dbReference type="Proteomes" id="UP000184267">
    <property type="component" value="Unassembled WGS sequence"/>
</dbReference>